<dbReference type="SMART" id="SM00270">
    <property type="entry name" value="ChtBD1"/>
    <property type="match status" value="3"/>
</dbReference>
<feature type="disulfide bond" evidence="8">
    <location>
        <begin position="123"/>
        <end position="137"/>
    </location>
</feature>
<dbReference type="SUPFAM" id="SSF57016">
    <property type="entry name" value="Plant lectins/antimicrobial peptides"/>
    <property type="match status" value="3"/>
</dbReference>
<feature type="chain" id="PRO_5009445158" description="NodB homology domain-containing protein" evidence="9">
    <location>
        <begin position="21"/>
        <end position="456"/>
    </location>
</feature>
<evidence type="ECO:0000256" key="1">
    <source>
        <dbReference type="ARBA" id="ARBA00001941"/>
    </source>
</evidence>
<dbReference type="InterPro" id="IPR011330">
    <property type="entry name" value="Glyco_hydro/deAcase_b/a-brl"/>
</dbReference>
<dbReference type="PROSITE" id="PS00026">
    <property type="entry name" value="CHIT_BIND_I_1"/>
    <property type="match status" value="2"/>
</dbReference>
<keyword evidence="8" id="KW-1015">Disulfide bond</keyword>
<dbReference type="Gene3D" id="3.20.20.370">
    <property type="entry name" value="Glycoside hydrolase/deacetylase"/>
    <property type="match status" value="1"/>
</dbReference>
<evidence type="ECO:0000256" key="5">
    <source>
        <dbReference type="ARBA" id="ARBA00022801"/>
    </source>
</evidence>
<feature type="disulfide bond" evidence="8">
    <location>
        <begin position="168"/>
        <end position="180"/>
    </location>
</feature>
<feature type="domain" description="NodB homology" evidence="11">
    <location>
        <begin position="236"/>
        <end position="433"/>
    </location>
</feature>
<feature type="domain" description="Chitin-binding type-1" evidence="10">
    <location>
        <begin position="103"/>
        <end position="152"/>
    </location>
</feature>
<dbReference type="CDD" id="cd00035">
    <property type="entry name" value="ChtBD1"/>
    <property type="match status" value="2"/>
</dbReference>
<dbReference type="GO" id="GO:0016810">
    <property type="term" value="F:hydrolase activity, acting on carbon-nitrogen (but not peptide) bonds"/>
    <property type="evidence" value="ECO:0007669"/>
    <property type="project" value="InterPro"/>
</dbReference>
<accession>A0A1D9QIN3</accession>
<dbReference type="Pfam" id="PF00187">
    <property type="entry name" value="Chitin_bind_1"/>
    <property type="match status" value="2"/>
</dbReference>
<evidence type="ECO:0000256" key="4">
    <source>
        <dbReference type="ARBA" id="ARBA00022729"/>
    </source>
</evidence>
<keyword evidence="5" id="KW-0378">Hydrolase</keyword>
<dbReference type="InterPro" id="IPR001002">
    <property type="entry name" value="Chitin-bd_1"/>
</dbReference>
<evidence type="ECO:0000256" key="8">
    <source>
        <dbReference type="PROSITE-ProRule" id="PRU00261"/>
    </source>
</evidence>
<dbReference type="OrthoDB" id="407355at2759"/>
<protein>
    <recommendedName>
        <fullName evidence="14">NodB homology domain-containing protein</fullName>
    </recommendedName>
</protein>
<evidence type="ECO:0008006" key="14">
    <source>
        <dbReference type="Google" id="ProtNLM"/>
    </source>
</evidence>
<dbReference type="SUPFAM" id="SSF88713">
    <property type="entry name" value="Glycoside hydrolase/deacetylase"/>
    <property type="match status" value="1"/>
</dbReference>
<dbReference type="InterPro" id="IPR036861">
    <property type="entry name" value="Endochitinase-like_sf"/>
</dbReference>
<feature type="domain" description="Chitin-binding type-1" evidence="10">
    <location>
        <begin position="36"/>
        <end position="90"/>
    </location>
</feature>
<feature type="disulfide bond" evidence="8">
    <location>
        <begin position="173"/>
        <end position="187"/>
    </location>
</feature>
<dbReference type="AlphaFoldDB" id="A0A1D9QIN3"/>
<keyword evidence="7" id="KW-0170">Cobalt</keyword>
<dbReference type="InterPro" id="IPR018371">
    <property type="entry name" value="Chitin-binding_1_CS"/>
</dbReference>
<organism evidence="12 13">
    <name type="scientific">Sclerotinia sclerotiorum (strain ATCC 18683 / 1980 / Ss-1)</name>
    <name type="common">White mold</name>
    <name type="synonym">Whetzelinia sclerotiorum</name>
    <dbReference type="NCBI Taxonomy" id="665079"/>
    <lineage>
        <taxon>Eukaryota</taxon>
        <taxon>Fungi</taxon>
        <taxon>Dikarya</taxon>
        <taxon>Ascomycota</taxon>
        <taxon>Pezizomycotina</taxon>
        <taxon>Leotiomycetes</taxon>
        <taxon>Helotiales</taxon>
        <taxon>Sclerotiniaceae</taxon>
        <taxon>Sclerotinia</taxon>
    </lineage>
</organism>
<evidence type="ECO:0000256" key="6">
    <source>
        <dbReference type="ARBA" id="ARBA00023277"/>
    </source>
</evidence>
<feature type="disulfide bond" evidence="8">
    <location>
        <begin position="118"/>
        <end position="130"/>
    </location>
</feature>
<comment type="caution">
    <text evidence="8">Lacks conserved residue(s) required for the propagation of feature annotation.</text>
</comment>
<dbReference type="VEuPathDB" id="FungiDB:sscle_13g095110"/>
<dbReference type="InterPro" id="IPR002509">
    <property type="entry name" value="NODB_dom"/>
</dbReference>
<dbReference type="EMBL" id="CP017826">
    <property type="protein sequence ID" value="APA14741.1"/>
    <property type="molecule type" value="Genomic_DNA"/>
</dbReference>
<dbReference type="GO" id="GO:0005975">
    <property type="term" value="P:carbohydrate metabolic process"/>
    <property type="evidence" value="ECO:0007669"/>
    <property type="project" value="InterPro"/>
</dbReference>
<dbReference type="Proteomes" id="UP000177798">
    <property type="component" value="Chromosome 13"/>
</dbReference>
<name>A0A1D9QIN3_SCLS1</name>
<dbReference type="PROSITE" id="PS51677">
    <property type="entry name" value="NODB"/>
    <property type="match status" value="1"/>
</dbReference>
<evidence type="ECO:0000256" key="9">
    <source>
        <dbReference type="SAM" id="SignalP"/>
    </source>
</evidence>
<keyword evidence="3" id="KW-0479">Metal-binding</keyword>
<feature type="signal peptide" evidence="9">
    <location>
        <begin position="1"/>
        <end position="20"/>
    </location>
</feature>
<evidence type="ECO:0000256" key="3">
    <source>
        <dbReference type="ARBA" id="ARBA00022723"/>
    </source>
</evidence>
<dbReference type="CDD" id="cd10951">
    <property type="entry name" value="CE4_ClCDA_like"/>
    <property type="match status" value="1"/>
</dbReference>
<dbReference type="Gene3D" id="3.30.60.10">
    <property type="entry name" value="Endochitinase-like"/>
    <property type="match status" value="3"/>
</dbReference>
<evidence type="ECO:0000313" key="12">
    <source>
        <dbReference type="EMBL" id="APA14741.1"/>
    </source>
</evidence>
<proteinExistence type="predicted"/>
<dbReference type="GO" id="GO:0008061">
    <property type="term" value="F:chitin binding"/>
    <property type="evidence" value="ECO:0007669"/>
    <property type="project" value="UniProtKB-UniRule"/>
</dbReference>
<keyword evidence="4 9" id="KW-0732">Signal</keyword>
<evidence type="ECO:0000256" key="7">
    <source>
        <dbReference type="ARBA" id="ARBA00023285"/>
    </source>
</evidence>
<keyword evidence="2 8" id="KW-0147">Chitin-binding</keyword>
<dbReference type="PANTHER" id="PTHR46471">
    <property type="entry name" value="CHITIN DEACETYLASE"/>
    <property type="match status" value="1"/>
</dbReference>
<keyword evidence="6" id="KW-0119">Carbohydrate metabolism</keyword>
<dbReference type="GO" id="GO:0046872">
    <property type="term" value="F:metal ion binding"/>
    <property type="evidence" value="ECO:0007669"/>
    <property type="project" value="UniProtKB-KW"/>
</dbReference>
<dbReference type="Pfam" id="PF01522">
    <property type="entry name" value="Polysacc_deac_1"/>
    <property type="match status" value="1"/>
</dbReference>
<sequence length="456" mass="48140">MYLPHISSAVLLGLVSSTSAGIFNFPSTYSRATSPDETCGVNGTNGGGGPNGYTCPSTLPCCSKNGFCGTTDDYCLSSNGCQSQFGNCTSGDTVNGTKVVSIDETCGVTFAGTKGYTCPTGECCSKNGYCGTTTDYCSTPSGCQSAYGKCDDGGSDAEKRCGSGVGNCASDECCSLAGYCGTTEEYCAAPDCQFNYGPACDANTIPTGSNTSSIARPALGSVLYGSAGIYDCATPGDMALTFDDGPYIYTSHILDILAQYNASATFFITGNNLGKGHIDNTSLPWPSLIKRMYDNGHQIASHSWSHADLCNITSTQRKNEMWKNEMALRNIIGVIPTYMRPPYSSCTAECGCEKDMGELGYHITYFSLDTQDYLNDSPTLISNSQNIFSTAINASDPKTDHPLLITHDIHNQTSAVLIEYILQNAIAKGYNPVTVGTCLGDAKANWYRVDAGSTLG</sequence>
<feature type="disulfide bond" evidence="8">
    <location>
        <begin position="61"/>
        <end position="75"/>
    </location>
</feature>
<feature type="domain" description="Chitin-binding type-1" evidence="10">
    <location>
        <begin position="158"/>
        <end position="202"/>
    </location>
</feature>
<evidence type="ECO:0000259" key="10">
    <source>
        <dbReference type="PROSITE" id="PS50941"/>
    </source>
</evidence>
<evidence type="ECO:0000313" key="13">
    <source>
        <dbReference type="Proteomes" id="UP000177798"/>
    </source>
</evidence>
<evidence type="ECO:0000259" key="11">
    <source>
        <dbReference type="PROSITE" id="PS51677"/>
    </source>
</evidence>
<evidence type="ECO:0000256" key="2">
    <source>
        <dbReference type="ARBA" id="ARBA00022669"/>
    </source>
</evidence>
<gene>
    <name evidence="12" type="ORF">sscle_13g095110</name>
</gene>
<comment type="cofactor">
    <cofactor evidence="1">
        <name>Co(2+)</name>
        <dbReference type="ChEBI" id="CHEBI:48828"/>
    </cofactor>
</comment>
<reference evidence="13" key="1">
    <citation type="journal article" date="2017" name="Genome Biol. Evol.">
        <title>The complete genome sequence of the phytopathogenic fungus Sclerotinia sclerotiorum reveals insights into the genome architecture of broad host range pathogens.</title>
        <authorList>
            <person name="Derbyshire M."/>
            <person name="Denton-Giles M."/>
            <person name="Hegedus D."/>
            <person name="Seifbarghy S."/>
            <person name="Rollins J."/>
            <person name="van Kan J."/>
            <person name="Seidl M.F."/>
            <person name="Faino L."/>
            <person name="Mbengue M."/>
            <person name="Navaud O."/>
            <person name="Raffaele S."/>
            <person name="Hammond-Kosack K."/>
            <person name="Heard S."/>
            <person name="Oliver R."/>
        </authorList>
    </citation>
    <scope>NUCLEOTIDE SEQUENCE [LARGE SCALE GENOMIC DNA]</scope>
    <source>
        <strain evidence="13">ATCC 18683 / 1980 / Ss-1</strain>
    </source>
</reference>
<dbReference type="PANTHER" id="PTHR46471:SF4">
    <property type="entry name" value="CHITIN DEACETYLASE"/>
    <property type="match status" value="1"/>
</dbReference>
<dbReference type="PROSITE" id="PS50941">
    <property type="entry name" value="CHIT_BIND_I_2"/>
    <property type="match status" value="3"/>
</dbReference>